<dbReference type="InterPro" id="IPR019066">
    <property type="entry name" value="Restrct_endonuc_II_SacI"/>
</dbReference>
<dbReference type="Pfam" id="PF09566">
    <property type="entry name" value="RE_SacI"/>
    <property type="match status" value="1"/>
</dbReference>
<name>A0A921IBI1_9LACO</name>
<dbReference type="AlphaFoldDB" id="A0A921IBI1"/>
<evidence type="ECO:0000313" key="2">
    <source>
        <dbReference type="Proteomes" id="UP000759256"/>
    </source>
</evidence>
<dbReference type="GO" id="GO:0004519">
    <property type="term" value="F:endonuclease activity"/>
    <property type="evidence" value="ECO:0007669"/>
    <property type="project" value="UniProtKB-KW"/>
</dbReference>
<dbReference type="Proteomes" id="UP000759256">
    <property type="component" value="Unassembled WGS sequence"/>
</dbReference>
<reference evidence="1" key="2">
    <citation type="submission" date="2021-09" db="EMBL/GenBank/DDBJ databases">
        <authorList>
            <person name="Gilroy R."/>
        </authorList>
    </citation>
    <scope>NUCLEOTIDE SEQUENCE</scope>
    <source>
        <strain evidence="1">CHK189-29639</strain>
    </source>
</reference>
<comment type="caution">
    <text evidence="1">The sequence shown here is derived from an EMBL/GenBank/DDBJ whole genome shotgun (WGS) entry which is preliminary data.</text>
</comment>
<gene>
    <name evidence="1" type="ORF">K8V06_03430</name>
</gene>
<dbReference type="EMBL" id="DYVK01000033">
    <property type="protein sequence ID" value="HJG15178.1"/>
    <property type="molecule type" value="Genomic_DNA"/>
</dbReference>
<reference evidence="1" key="1">
    <citation type="journal article" date="2021" name="PeerJ">
        <title>Extensive microbial diversity within the chicken gut microbiome revealed by metagenomics and culture.</title>
        <authorList>
            <person name="Gilroy R."/>
            <person name="Ravi A."/>
            <person name="Getino M."/>
            <person name="Pursley I."/>
            <person name="Horton D.L."/>
            <person name="Alikhan N.F."/>
            <person name="Baker D."/>
            <person name="Gharbi K."/>
            <person name="Hall N."/>
            <person name="Watson M."/>
            <person name="Adriaenssens E.M."/>
            <person name="Foster-Nyarko E."/>
            <person name="Jarju S."/>
            <person name="Secka A."/>
            <person name="Antonio M."/>
            <person name="Oren A."/>
            <person name="Chaudhuri R.R."/>
            <person name="La Ragione R."/>
            <person name="Hildebrand F."/>
            <person name="Pallen M.J."/>
        </authorList>
    </citation>
    <scope>NUCLEOTIDE SEQUENCE</scope>
    <source>
        <strain evidence="1">CHK189-29639</strain>
    </source>
</reference>
<keyword evidence="1" id="KW-0540">Nuclease</keyword>
<sequence length="372" mass="42081">MKISKDDIKIITNNLLITYQDSLNKTNVDLPQNIKDNLKAIILGKHLTFRYMLVTALTAKQSLEKINPLAVQSSSTLPGAYDARSVGHKVIVPFEKKYLTSKNIKGALGGSNEPYLNKPARVKEISLNNPVRSGNDANEQKILVQLLTNLTSKQARDYLIYSLELLISKFNAEVEKLRLEEEKIRNRQFTQESFRLLLNNILAENDYGQSLPLVIGTTFFAVLSQFDHSSSLKINVHKVNEAGASSKEIGDIDIYENKKLITTIEAKDKQFDVADVVHASYKAYIGGLSYFYFIYRGVSISNEKKKEIEKACAKTGCKVILLEITDFLTFMYGLLHTNNLTDVEQFIIDTMHNMSATDDFYKRVMSLITDKK</sequence>
<accession>A0A921IBI1</accession>
<evidence type="ECO:0000313" key="1">
    <source>
        <dbReference type="EMBL" id="HJG15178.1"/>
    </source>
</evidence>
<keyword evidence="1" id="KW-0378">Hydrolase</keyword>
<protein>
    <submittedName>
        <fullName evidence="1">Restriction endonuclease, SacI family</fullName>
        <ecNumber evidence="1">3.1.21.-</ecNumber>
    </submittedName>
</protein>
<dbReference type="GO" id="GO:0016787">
    <property type="term" value="F:hydrolase activity"/>
    <property type="evidence" value="ECO:0007669"/>
    <property type="project" value="UniProtKB-KW"/>
</dbReference>
<proteinExistence type="predicted"/>
<dbReference type="EC" id="3.1.21.-" evidence="1"/>
<keyword evidence="1" id="KW-0255">Endonuclease</keyword>
<organism evidence="1 2">
    <name type="scientific">Ligilactobacillus salivarius</name>
    <dbReference type="NCBI Taxonomy" id="1624"/>
    <lineage>
        <taxon>Bacteria</taxon>
        <taxon>Bacillati</taxon>
        <taxon>Bacillota</taxon>
        <taxon>Bacilli</taxon>
        <taxon>Lactobacillales</taxon>
        <taxon>Lactobacillaceae</taxon>
        <taxon>Ligilactobacillus</taxon>
    </lineage>
</organism>